<keyword evidence="7 22" id="KW-0121">Carboxypeptidase</keyword>
<dbReference type="InterPro" id="IPR039866">
    <property type="entry name" value="CPQ"/>
</dbReference>
<dbReference type="GO" id="GO:0046872">
    <property type="term" value="F:metal ion binding"/>
    <property type="evidence" value="ECO:0007669"/>
    <property type="project" value="UniProtKB-KW"/>
</dbReference>
<dbReference type="GO" id="GO:0004180">
    <property type="term" value="F:carboxypeptidase activity"/>
    <property type="evidence" value="ECO:0007669"/>
    <property type="project" value="UniProtKB-KW"/>
</dbReference>
<keyword evidence="11" id="KW-0378">Hydrolase</keyword>
<dbReference type="Proteomes" id="UP000183952">
    <property type="component" value="Unassembled WGS sequence"/>
</dbReference>
<dbReference type="RefSeq" id="WP_072903484.1">
    <property type="nucleotide sequence ID" value="NZ_FRAD01000011.1"/>
</dbReference>
<organism evidence="22 23">
    <name type="scientific">Hathewaya proteolytica DSM 3090</name>
    <dbReference type="NCBI Taxonomy" id="1121331"/>
    <lineage>
        <taxon>Bacteria</taxon>
        <taxon>Bacillati</taxon>
        <taxon>Bacillota</taxon>
        <taxon>Clostridia</taxon>
        <taxon>Eubacteriales</taxon>
        <taxon>Clostridiaceae</taxon>
        <taxon>Hathewaya</taxon>
    </lineage>
</organism>
<keyword evidence="15" id="KW-0482">Metalloprotease</keyword>
<evidence type="ECO:0000256" key="10">
    <source>
        <dbReference type="ARBA" id="ARBA00022729"/>
    </source>
</evidence>
<proteinExistence type="predicted"/>
<evidence type="ECO:0000256" key="17">
    <source>
        <dbReference type="ARBA" id="ARBA00023180"/>
    </source>
</evidence>
<comment type="subcellular location">
    <subcellularLocation>
        <location evidence="1">Endoplasmic reticulum</location>
    </subcellularLocation>
    <subcellularLocation>
        <location evidence="3">Golgi apparatus</location>
    </subcellularLocation>
    <subcellularLocation>
        <location evidence="2">Lysosome</location>
    </subcellularLocation>
    <subcellularLocation>
        <location evidence="4">Secreted</location>
    </subcellularLocation>
</comment>
<dbReference type="GO" id="GO:0005576">
    <property type="term" value="C:extracellular region"/>
    <property type="evidence" value="ECO:0007669"/>
    <property type="project" value="UniProtKB-SubCell"/>
</dbReference>
<evidence type="ECO:0000256" key="4">
    <source>
        <dbReference type="ARBA" id="ARBA00004613"/>
    </source>
</evidence>
<dbReference type="GO" id="GO:0070573">
    <property type="term" value="F:metallodipeptidase activity"/>
    <property type="evidence" value="ECO:0007669"/>
    <property type="project" value="InterPro"/>
</dbReference>
<evidence type="ECO:0000256" key="5">
    <source>
        <dbReference type="ARBA" id="ARBA00014116"/>
    </source>
</evidence>
<evidence type="ECO:0000256" key="8">
    <source>
        <dbReference type="ARBA" id="ARBA00022670"/>
    </source>
</evidence>
<keyword evidence="9" id="KW-0479">Metal-binding</keyword>
<dbReference type="OrthoDB" id="9762302at2"/>
<evidence type="ECO:0000256" key="3">
    <source>
        <dbReference type="ARBA" id="ARBA00004555"/>
    </source>
</evidence>
<gene>
    <name evidence="22" type="ORF">SAMN02745248_01521</name>
</gene>
<keyword evidence="13" id="KW-0862">Zinc</keyword>
<evidence type="ECO:0000256" key="6">
    <source>
        <dbReference type="ARBA" id="ARBA00022525"/>
    </source>
</evidence>
<evidence type="ECO:0000259" key="21">
    <source>
        <dbReference type="Pfam" id="PF04389"/>
    </source>
</evidence>
<evidence type="ECO:0000313" key="23">
    <source>
        <dbReference type="Proteomes" id="UP000183952"/>
    </source>
</evidence>
<keyword evidence="8" id="KW-0645">Protease</keyword>
<keyword evidence="17" id="KW-0325">Glycoprotein</keyword>
<keyword evidence="14" id="KW-0333">Golgi apparatus</keyword>
<evidence type="ECO:0000256" key="13">
    <source>
        <dbReference type="ARBA" id="ARBA00022833"/>
    </source>
</evidence>
<evidence type="ECO:0000256" key="7">
    <source>
        <dbReference type="ARBA" id="ARBA00022645"/>
    </source>
</evidence>
<dbReference type="AlphaFoldDB" id="A0A1M6NW08"/>
<reference evidence="22 23" key="1">
    <citation type="submission" date="2016-11" db="EMBL/GenBank/DDBJ databases">
        <authorList>
            <person name="Jaros S."/>
            <person name="Januszkiewicz K."/>
            <person name="Wedrychowicz H."/>
        </authorList>
    </citation>
    <scope>NUCLEOTIDE SEQUENCE [LARGE SCALE GENOMIC DNA]</scope>
    <source>
        <strain evidence="22 23">DSM 3090</strain>
    </source>
</reference>
<evidence type="ECO:0000256" key="9">
    <source>
        <dbReference type="ARBA" id="ARBA00022723"/>
    </source>
</evidence>
<sequence length="416" mass="46837">MNIAKRQFELLKKIGFVRTSASEEELRAVNILKEELDNLGVESEIEPFKVLNYNIKKAKLEILEPEYREIEVTGVGLTGNAAKDGLEAELLYVENALPINLLEAKGKIVLVNSINYERYRDIVRSGAVGYINFSGRFMDDNNSTDLENRRIREKHIEFGKIPGVTMRVSDAIELMKSGAKKVRMTLEQEEGEADSHNLIAELKGTQFPEEVVVIMAHYDSVPFSTGVYDNGAGSVNIMEILRYYKENPPKRTIRFIWFGSEEIGLCGSKAYVKAHENELENVKMGINVDVGGAILGCDQATVLAEESLCHMVDFYAKQVCFPLKVDKDIYSSDCIPFADKGIPVINFMRFGAPGAASIHNRYDLIDVLSPEVLYNTMVFVRDFSEKLINAGAMPVERKIPEDLVKKIDEYLQKNLK</sequence>
<comment type="subunit">
    <text evidence="19">Homodimer. The monomeric form is inactive while the homodimer is active.</text>
</comment>
<evidence type="ECO:0000256" key="12">
    <source>
        <dbReference type="ARBA" id="ARBA00022824"/>
    </source>
</evidence>
<dbReference type="GO" id="GO:0005764">
    <property type="term" value="C:lysosome"/>
    <property type="evidence" value="ECO:0007669"/>
    <property type="project" value="UniProtKB-SubCell"/>
</dbReference>
<evidence type="ECO:0000256" key="16">
    <source>
        <dbReference type="ARBA" id="ARBA00023145"/>
    </source>
</evidence>
<name>A0A1M6NW08_9CLOT</name>
<keyword evidence="16" id="KW-0865">Zymogen</keyword>
<evidence type="ECO:0000313" key="22">
    <source>
        <dbReference type="EMBL" id="SHJ99875.1"/>
    </source>
</evidence>
<accession>A0A1M6NW08</accession>
<keyword evidence="12" id="KW-0256">Endoplasmic reticulum</keyword>
<evidence type="ECO:0000256" key="2">
    <source>
        <dbReference type="ARBA" id="ARBA00004371"/>
    </source>
</evidence>
<dbReference type="STRING" id="1121331.SAMN02745248_01521"/>
<evidence type="ECO:0000256" key="14">
    <source>
        <dbReference type="ARBA" id="ARBA00023034"/>
    </source>
</evidence>
<evidence type="ECO:0000256" key="20">
    <source>
        <dbReference type="ARBA" id="ARBA00033328"/>
    </source>
</evidence>
<evidence type="ECO:0000256" key="11">
    <source>
        <dbReference type="ARBA" id="ARBA00022801"/>
    </source>
</evidence>
<feature type="domain" description="Peptidase M28" evidence="21">
    <location>
        <begin position="197"/>
        <end position="376"/>
    </location>
</feature>
<keyword evidence="10" id="KW-0732">Signal</keyword>
<evidence type="ECO:0000256" key="15">
    <source>
        <dbReference type="ARBA" id="ARBA00023049"/>
    </source>
</evidence>
<keyword evidence="18" id="KW-0458">Lysosome</keyword>
<evidence type="ECO:0000256" key="1">
    <source>
        <dbReference type="ARBA" id="ARBA00004240"/>
    </source>
</evidence>
<dbReference type="PANTHER" id="PTHR12053">
    <property type="entry name" value="PROTEASE FAMILY M28 PLASMA GLUTAMATE CARBOXYPEPTIDASE-RELATED"/>
    <property type="match status" value="1"/>
</dbReference>
<keyword evidence="23" id="KW-1185">Reference proteome</keyword>
<dbReference type="SUPFAM" id="SSF53187">
    <property type="entry name" value="Zn-dependent exopeptidases"/>
    <property type="match status" value="1"/>
</dbReference>
<evidence type="ECO:0000256" key="18">
    <source>
        <dbReference type="ARBA" id="ARBA00023228"/>
    </source>
</evidence>
<keyword evidence="6" id="KW-0964">Secreted</keyword>
<dbReference type="PANTHER" id="PTHR12053:SF3">
    <property type="entry name" value="CARBOXYPEPTIDASE Q"/>
    <property type="match status" value="1"/>
</dbReference>
<evidence type="ECO:0000256" key="19">
    <source>
        <dbReference type="ARBA" id="ARBA00025833"/>
    </source>
</evidence>
<dbReference type="Gene3D" id="3.50.30.30">
    <property type="match status" value="1"/>
</dbReference>
<protein>
    <recommendedName>
        <fullName evidence="5">Carboxypeptidase Q</fullName>
    </recommendedName>
    <alternativeName>
        <fullName evidence="20">Plasma glutamate carboxypeptidase</fullName>
    </alternativeName>
</protein>
<dbReference type="GO" id="GO:0006508">
    <property type="term" value="P:proteolysis"/>
    <property type="evidence" value="ECO:0007669"/>
    <property type="project" value="UniProtKB-KW"/>
</dbReference>
<dbReference type="InterPro" id="IPR007484">
    <property type="entry name" value="Peptidase_M28"/>
</dbReference>
<dbReference type="Pfam" id="PF04389">
    <property type="entry name" value="Peptidase_M28"/>
    <property type="match status" value="1"/>
</dbReference>
<dbReference type="Gene3D" id="3.40.630.10">
    <property type="entry name" value="Zn peptidases"/>
    <property type="match status" value="1"/>
</dbReference>
<dbReference type="EMBL" id="FRAD01000011">
    <property type="protein sequence ID" value="SHJ99875.1"/>
    <property type="molecule type" value="Genomic_DNA"/>
</dbReference>